<evidence type="ECO:0000313" key="3">
    <source>
        <dbReference type="EMBL" id="PWK58087.1"/>
    </source>
</evidence>
<accession>A0A316GSS4</accession>
<evidence type="ECO:0000256" key="1">
    <source>
        <dbReference type="SAM" id="MobiDB-lite"/>
    </source>
</evidence>
<evidence type="ECO:0000313" key="4">
    <source>
        <dbReference type="Proteomes" id="UP000245708"/>
    </source>
</evidence>
<dbReference type="RefSeq" id="WP_109670183.1">
    <property type="nucleotide sequence ID" value="NZ_QGGW01000010.1"/>
</dbReference>
<protein>
    <submittedName>
        <fullName evidence="3">Uncharacterized protein</fullName>
    </submittedName>
</protein>
<feature type="transmembrane region" description="Helical" evidence="2">
    <location>
        <begin position="27"/>
        <end position="45"/>
    </location>
</feature>
<feature type="region of interest" description="Disordered" evidence="1">
    <location>
        <begin position="212"/>
        <end position="236"/>
    </location>
</feature>
<dbReference type="EMBL" id="QGGW01000010">
    <property type="protein sequence ID" value="PWK58087.1"/>
    <property type="molecule type" value="Genomic_DNA"/>
</dbReference>
<keyword evidence="2" id="KW-0472">Membrane</keyword>
<comment type="caution">
    <text evidence="3">The sequence shown here is derived from an EMBL/GenBank/DDBJ whole genome shotgun (WGS) entry which is preliminary data.</text>
</comment>
<dbReference type="AlphaFoldDB" id="A0A316GSS4"/>
<sequence>MTGTVTAQPKARISNHIVRIADNPNTVIAALVLSTCVAAIAGYVVTSRALSYLSAPVELAEIDTPLRPTERPASRVRPLLSTADPVVLAPAFSDTAPAQILPPRLADADLPAPPRIETSDATADATPLRVIAGRPAVVPPQRPASGSRLVALADGVSAARALGLPGPVVRPDAPVAAPVRVAAVRPAIRPVTLSTRAPADAEIVLAAATTPEVEPSPRLSDPVPPRAGANPCSPQLAREIPRRPGNAAGGAAAMAAVGNGSGATRDSALVAEALRGNIPAHLRDLQPVEFTGVVGGRQTRITICVTPDYLAIGSDADHVRVPLGLPAALRVADAFDMMLPTTRMVDAIYAQADVRVSPSPMPPTSAMSSTEYFLRHNATVAAQFARAGARPGLLVAGHKKDVVIANRLANAPGRVAIYGWHRSNGDPIQPLSTVHGEYYADYSHGVRLVARTAYVDGRAVDLRGLLTDGQYAGMLNTDGPLSSTTVRLASLR</sequence>
<dbReference type="Proteomes" id="UP000245708">
    <property type="component" value="Unassembled WGS sequence"/>
</dbReference>
<proteinExistence type="predicted"/>
<gene>
    <name evidence="3" type="ORF">C7455_11028</name>
</gene>
<dbReference type="OrthoDB" id="262081at2"/>
<reference evidence="3 4" key="1">
    <citation type="submission" date="2018-05" db="EMBL/GenBank/DDBJ databases">
        <title>Genomic Encyclopedia of Type Strains, Phase IV (KMG-IV): sequencing the most valuable type-strain genomes for metagenomic binning, comparative biology and taxonomic classification.</title>
        <authorList>
            <person name="Goeker M."/>
        </authorList>
    </citation>
    <scope>NUCLEOTIDE SEQUENCE [LARGE SCALE GENOMIC DNA]</scope>
    <source>
        <strain evidence="3 4">DSM 16097</strain>
    </source>
</reference>
<keyword evidence="2" id="KW-1133">Transmembrane helix</keyword>
<evidence type="ECO:0000256" key="2">
    <source>
        <dbReference type="SAM" id="Phobius"/>
    </source>
</evidence>
<organism evidence="3 4">
    <name type="scientific">Roseicyclus mahoneyensis</name>
    <dbReference type="NCBI Taxonomy" id="164332"/>
    <lineage>
        <taxon>Bacteria</taxon>
        <taxon>Pseudomonadati</taxon>
        <taxon>Pseudomonadota</taxon>
        <taxon>Alphaproteobacteria</taxon>
        <taxon>Rhodobacterales</taxon>
        <taxon>Roseobacteraceae</taxon>
        <taxon>Roseicyclus</taxon>
    </lineage>
</organism>
<keyword evidence="4" id="KW-1185">Reference proteome</keyword>
<keyword evidence="2" id="KW-0812">Transmembrane</keyword>
<name>A0A316GSS4_9RHOB</name>